<evidence type="ECO:0000313" key="2">
    <source>
        <dbReference type="Proteomes" id="UP000189701"/>
    </source>
</evidence>
<dbReference type="AlphaFoldDB" id="A0A1U7XC42"/>
<evidence type="ECO:0000313" key="3">
    <source>
        <dbReference type="RefSeq" id="XP_009784020.1"/>
    </source>
</evidence>
<feature type="domain" description="Replication factor A C-terminal" evidence="1">
    <location>
        <begin position="118"/>
        <end position="202"/>
    </location>
</feature>
<dbReference type="Proteomes" id="UP000189701">
    <property type="component" value="Unplaced"/>
</dbReference>
<dbReference type="eggNOG" id="KOG0851">
    <property type="taxonomic scope" value="Eukaryota"/>
</dbReference>
<dbReference type="InterPro" id="IPR013955">
    <property type="entry name" value="Rep_factor-A_C"/>
</dbReference>
<dbReference type="Pfam" id="PF08646">
    <property type="entry name" value="Rep_fac-A_C"/>
    <property type="match status" value="1"/>
</dbReference>
<sequence length="254" mass="28554">MGLYVMKNFMVGPNNLKIKTSKHKLKLTFAHRTNVIGEVIDHGNIESYNQGGKTSTFMNLELEDQELGSGREVNFEGISQTTSQCSYSVSEELAVRNVEVKNIGELIDFMQEGQIWIVATVVNLELERGWSHVGCKKCSKKVNKTENKFYCKKCERVDQSALKRLQVRVIDGTGSIFLFLWDREETKLIEKSADTLKEGVVEPNPQSSKLFDVELTSQSFIPRDFGITMDNTAISGVSAIFDIGNRLVQATMLV</sequence>
<organism evidence="2 3">
    <name type="scientific">Nicotiana sylvestris</name>
    <name type="common">Wood tobacco</name>
    <name type="synonym">South American tobacco</name>
    <dbReference type="NCBI Taxonomy" id="4096"/>
    <lineage>
        <taxon>Eukaryota</taxon>
        <taxon>Viridiplantae</taxon>
        <taxon>Streptophyta</taxon>
        <taxon>Embryophyta</taxon>
        <taxon>Tracheophyta</taxon>
        <taxon>Spermatophyta</taxon>
        <taxon>Magnoliopsida</taxon>
        <taxon>eudicotyledons</taxon>
        <taxon>Gunneridae</taxon>
        <taxon>Pentapetalae</taxon>
        <taxon>asterids</taxon>
        <taxon>lamiids</taxon>
        <taxon>Solanales</taxon>
        <taxon>Solanaceae</taxon>
        <taxon>Nicotianoideae</taxon>
        <taxon>Nicotianeae</taxon>
        <taxon>Nicotiana</taxon>
    </lineage>
</organism>
<protein>
    <submittedName>
        <fullName evidence="3">Uncharacterized protein LOC104232495</fullName>
    </submittedName>
</protein>
<name>A0A1U7XC42_NICSY</name>
<evidence type="ECO:0000259" key="1">
    <source>
        <dbReference type="Pfam" id="PF08646"/>
    </source>
</evidence>
<dbReference type="RefSeq" id="XP_009784020.1">
    <property type="nucleotide sequence ID" value="XM_009785718.1"/>
</dbReference>
<reference evidence="2" key="1">
    <citation type="journal article" date="2013" name="Genome Biol.">
        <title>Reference genomes and transcriptomes of Nicotiana sylvestris and Nicotiana tomentosiformis.</title>
        <authorList>
            <person name="Sierro N."/>
            <person name="Battey J.N."/>
            <person name="Ouadi S."/>
            <person name="Bovet L."/>
            <person name="Goepfert S."/>
            <person name="Bakaher N."/>
            <person name="Peitsch M.C."/>
            <person name="Ivanov N.V."/>
        </authorList>
    </citation>
    <scope>NUCLEOTIDE SEQUENCE [LARGE SCALE GENOMIC DNA]</scope>
</reference>
<gene>
    <name evidence="3" type="primary">LOC104232495</name>
</gene>
<reference evidence="3" key="2">
    <citation type="submission" date="2025-08" db="UniProtKB">
        <authorList>
            <consortium name="RefSeq"/>
        </authorList>
    </citation>
    <scope>IDENTIFICATION</scope>
    <source>
        <tissue evidence="3">Leaf</tissue>
    </source>
</reference>
<accession>A0A1U7XC42</accession>
<dbReference type="SUPFAM" id="SSF50249">
    <property type="entry name" value="Nucleic acid-binding proteins"/>
    <property type="match status" value="1"/>
</dbReference>
<proteinExistence type="predicted"/>
<keyword evidence="2" id="KW-1185">Reference proteome</keyword>
<dbReference type="Gene3D" id="2.40.50.140">
    <property type="entry name" value="Nucleic acid-binding proteins"/>
    <property type="match status" value="1"/>
</dbReference>
<dbReference type="InterPro" id="IPR012340">
    <property type="entry name" value="NA-bd_OB-fold"/>
</dbReference>